<sequence>KSPVRNLLGPPTSSGLFLFSLLFQLVSIPGFRLLLSPCLYFAGLLVYLFSSSSTPQLLFYHLLFDNLDLRLTRAFALLLQIFPFLSRVRGLPQYYFVHIERLPLFASQHYSGTLGANHLATFFFSFLYLFSSLQFNWLWESNIYRNCSSPNTVRIGWDRSKLQYQPYMRHKDFFLLSPSFRVPSVPPRTPTLEIKAACDVGRRKGSLASSASSSQAIVTRLWAVSCWFLSDVGVVTHVSDFGRSPLSAGGGCFGRAYHTLSTTTTTLSRPPLLSSPPPFSLPVLKSKRSPLV</sequence>
<feature type="non-terminal residue" evidence="2">
    <location>
        <position position="1"/>
    </location>
</feature>
<keyword evidence="1" id="KW-1133">Transmembrane helix</keyword>
<keyword evidence="3" id="KW-1185">Reference proteome</keyword>
<reference evidence="2 3" key="1">
    <citation type="submission" date="2024-04" db="EMBL/GenBank/DDBJ databases">
        <title>Phyllosticta paracitricarpa is synonymous to the EU quarantine fungus P. citricarpa based on phylogenomic analyses.</title>
        <authorList>
            <consortium name="Lawrence Berkeley National Laboratory"/>
            <person name="Van Ingen-Buijs V.A."/>
            <person name="Van Westerhoven A.C."/>
            <person name="Haridas S."/>
            <person name="Skiadas P."/>
            <person name="Martin F."/>
            <person name="Groenewald J.Z."/>
            <person name="Crous P.W."/>
            <person name="Seidl M.F."/>
        </authorList>
    </citation>
    <scope>NUCLEOTIDE SEQUENCE [LARGE SCALE GENOMIC DNA]</scope>
    <source>
        <strain evidence="2 3">CBS 123374</strain>
    </source>
</reference>
<dbReference type="EMBL" id="JBBWRZ010000007">
    <property type="protein sequence ID" value="KAK8231935.1"/>
    <property type="molecule type" value="Genomic_DNA"/>
</dbReference>
<protein>
    <submittedName>
        <fullName evidence="2">Uncharacterized protein</fullName>
    </submittedName>
</protein>
<feature type="transmembrane region" description="Helical" evidence="1">
    <location>
        <begin position="118"/>
        <end position="139"/>
    </location>
</feature>
<comment type="caution">
    <text evidence="2">The sequence shown here is derived from an EMBL/GenBank/DDBJ whole genome shotgun (WGS) entry which is preliminary data.</text>
</comment>
<accession>A0ABR1YKC8</accession>
<feature type="transmembrane region" description="Helical" evidence="1">
    <location>
        <begin position="12"/>
        <end position="31"/>
    </location>
</feature>
<feature type="transmembrane region" description="Helical" evidence="1">
    <location>
        <begin position="75"/>
        <end position="97"/>
    </location>
</feature>
<name>A0ABR1YKC8_9PEZI</name>
<proteinExistence type="predicted"/>
<keyword evidence="1" id="KW-0472">Membrane</keyword>
<keyword evidence="1" id="KW-0812">Transmembrane</keyword>
<evidence type="ECO:0000313" key="2">
    <source>
        <dbReference type="EMBL" id="KAK8231935.1"/>
    </source>
</evidence>
<organism evidence="2 3">
    <name type="scientific">Phyllosticta capitalensis</name>
    <dbReference type="NCBI Taxonomy" id="121624"/>
    <lineage>
        <taxon>Eukaryota</taxon>
        <taxon>Fungi</taxon>
        <taxon>Dikarya</taxon>
        <taxon>Ascomycota</taxon>
        <taxon>Pezizomycotina</taxon>
        <taxon>Dothideomycetes</taxon>
        <taxon>Dothideomycetes incertae sedis</taxon>
        <taxon>Botryosphaeriales</taxon>
        <taxon>Phyllostictaceae</taxon>
        <taxon>Phyllosticta</taxon>
    </lineage>
</organism>
<evidence type="ECO:0000313" key="3">
    <source>
        <dbReference type="Proteomes" id="UP001492380"/>
    </source>
</evidence>
<evidence type="ECO:0000256" key="1">
    <source>
        <dbReference type="SAM" id="Phobius"/>
    </source>
</evidence>
<dbReference type="Proteomes" id="UP001492380">
    <property type="component" value="Unassembled WGS sequence"/>
</dbReference>
<feature type="transmembrane region" description="Helical" evidence="1">
    <location>
        <begin position="38"/>
        <end position="63"/>
    </location>
</feature>
<gene>
    <name evidence="2" type="ORF">HDK90DRAFT_554491</name>
</gene>